<reference evidence="2" key="1">
    <citation type="journal article" date="2013" name="J. Plant Res.">
        <title>Effect of fungi and light on seed germination of three Opuntia species from semiarid lands of central Mexico.</title>
        <authorList>
            <person name="Delgado-Sanchez P."/>
            <person name="Jimenez-Bremont J.F."/>
            <person name="Guerrero-Gonzalez Mde L."/>
            <person name="Flores J."/>
        </authorList>
    </citation>
    <scope>NUCLEOTIDE SEQUENCE</scope>
    <source>
        <tissue evidence="2">Cladode</tissue>
    </source>
</reference>
<sequence length="129" mass="14365">MVENLELVRLTGHRESTNGVNKDDRYGRWEPRNEEDKRLGIIAINSQIDLSHNSATEANEALEKTQHDAPTLWKVLDARDQGPRVGEVLRVGPHADVEAHEPHARRGGSSRHSHPDHKVPGEVHGGADQ</sequence>
<feature type="compositionally biased region" description="Basic residues" evidence="1">
    <location>
        <begin position="105"/>
        <end position="115"/>
    </location>
</feature>
<feature type="region of interest" description="Disordered" evidence="1">
    <location>
        <begin position="91"/>
        <end position="129"/>
    </location>
</feature>
<reference evidence="2" key="2">
    <citation type="submission" date="2020-07" db="EMBL/GenBank/DDBJ databases">
        <authorList>
            <person name="Vera ALvarez R."/>
            <person name="Arias-Moreno D.M."/>
            <person name="Jimenez-Jacinto V."/>
            <person name="Jimenez-Bremont J.F."/>
            <person name="Swaminathan K."/>
            <person name="Moose S.P."/>
            <person name="Guerrero-Gonzalez M.L."/>
            <person name="Marino-Ramirez L."/>
            <person name="Landsman D."/>
            <person name="Rodriguez-Kessler M."/>
            <person name="Delgado-Sanchez P."/>
        </authorList>
    </citation>
    <scope>NUCLEOTIDE SEQUENCE</scope>
    <source>
        <tissue evidence="2">Cladode</tissue>
    </source>
</reference>
<name>A0A7C9CHV1_OPUST</name>
<proteinExistence type="predicted"/>
<feature type="compositionally biased region" description="Basic and acidic residues" evidence="1">
    <location>
        <begin position="93"/>
        <end position="104"/>
    </location>
</feature>
<feature type="compositionally biased region" description="Basic and acidic residues" evidence="1">
    <location>
        <begin position="116"/>
        <end position="129"/>
    </location>
</feature>
<accession>A0A7C9CHV1</accession>
<protein>
    <submittedName>
        <fullName evidence="2">Uncharacterized protein</fullName>
    </submittedName>
</protein>
<organism evidence="2">
    <name type="scientific">Opuntia streptacantha</name>
    <name type="common">Prickly pear cactus</name>
    <name type="synonym">Opuntia cardona</name>
    <dbReference type="NCBI Taxonomy" id="393608"/>
    <lineage>
        <taxon>Eukaryota</taxon>
        <taxon>Viridiplantae</taxon>
        <taxon>Streptophyta</taxon>
        <taxon>Embryophyta</taxon>
        <taxon>Tracheophyta</taxon>
        <taxon>Spermatophyta</taxon>
        <taxon>Magnoliopsida</taxon>
        <taxon>eudicotyledons</taxon>
        <taxon>Gunneridae</taxon>
        <taxon>Pentapetalae</taxon>
        <taxon>Caryophyllales</taxon>
        <taxon>Cactineae</taxon>
        <taxon>Cactaceae</taxon>
        <taxon>Opuntioideae</taxon>
        <taxon>Opuntia</taxon>
    </lineage>
</organism>
<evidence type="ECO:0000256" key="1">
    <source>
        <dbReference type="SAM" id="MobiDB-lite"/>
    </source>
</evidence>
<dbReference type="AlphaFoldDB" id="A0A7C9CHV1"/>
<dbReference type="EMBL" id="GISG01021697">
    <property type="protein sequence ID" value="MBA4618681.1"/>
    <property type="molecule type" value="Transcribed_RNA"/>
</dbReference>
<evidence type="ECO:0000313" key="2">
    <source>
        <dbReference type="EMBL" id="MBA4618681.1"/>
    </source>
</evidence>